<proteinExistence type="inferred from homology"/>
<evidence type="ECO:0000313" key="6">
    <source>
        <dbReference type="EMBL" id="NKI31700.1"/>
    </source>
</evidence>
<dbReference type="PANTHER" id="PTHR34138:SF1">
    <property type="entry name" value="CELL SHAPE-DETERMINING PROTEIN MREC"/>
    <property type="match status" value="1"/>
</dbReference>
<evidence type="ECO:0000313" key="7">
    <source>
        <dbReference type="Proteomes" id="UP000718451"/>
    </source>
</evidence>
<keyword evidence="3" id="KW-0133">Cell shape</keyword>
<dbReference type="InterPro" id="IPR055342">
    <property type="entry name" value="MreC_beta-barrel_core"/>
</dbReference>
<organism evidence="6 7">
    <name type="scientific">Croceivirga thetidis</name>
    <dbReference type="NCBI Taxonomy" id="2721623"/>
    <lineage>
        <taxon>Bacteria</taxon>
        <taxon>Pseudomonadati</taxon>
        <taxon>Bacteroidota</taxon>
        <taxon>Flavobacteriia</taxon>
        <taxon>Flavobacteriales</taxon>
        <taxon>Flavobacteriaceae</taxon>
        <taxon>Croceivirga</taxon>
    </lineage>
</organism>
<dbReference type="PANTHER" id="PTHR34138">
    <property type="entry name" value="CELL SHAPE-DETERMINING PROTEIN MREC"/>
    <property type="match status" value="1"/>
</dbReference>
<evidence type="ECO:0000256" key="1">
    <source>
        <dbReference type="ARBA" id="ARBA00009369"/>
    </source>
</evidence>
<dbReference type="Pfam" id="PF04085">
    <property type="entry name" value="MreC"/>
    <property type="match status" value="1"/>
</dbReference>
<dbReference type="Gene3D" id="2.40.10.340">
    <property type="entry name" value="Rod shape-determining protein MreC, domain 1"/>
    <property type="match status" value="1"/>
</dbReference>
<protein>
    <recommendedName>
        <fullName evidence="2">Cell shape-determining protein MreC</fullName>
    </recommendedName>
    <alternativeName>
        <fullName evidence="4">Cell shape protein MreC</fullName>
    </alternativeName>
</protein>
<gene>
    <name evidence="6" type="primary">mreC</name>
    <name evidence="6" type="ORF">HCU67_07055</name>
</gene>
<evidence type="ECO:0000256" key="3">
    <source>
        <dbReference type="ARBA" id="ARBA00022960"/>
    </source>
</evidence>
<evidence type="ECO:0000259" key="5">
    <source>
        <dbReference type="Pfam" id="PF04085"/>
    </source>
</evidence>
<accession>A0ABX1GP53</accession>
<name>A0ABX1GP53_9FLAO</name>
<dbReference type="InterPro" id="IPR042175">
    <property type="entry name" value="Cell/Rod_MreC_2"/>
</dbReference>
<dbReference type="Gene3D" id="2.40.10.350">
    <property type="entry name" value="Rod shape-determining protein MreC, domain 2"/>
    <property type="match status" value="1"/>
</dbReference>
<keyword evidence="7" id="KW-1185">Reference proteome</keyword>
<comment type="caution">
    <text evidence="6">The sequence shown here is derived from an EMBL/GenBank/DDBJ whole genome shotgun (WGS) entry which is preliminary data.</text>
</comment>
<evidence type="ECO:0000256" key="4">
    <source>
        <dbReference type="ARBA" id="ARBA00032089"/>
    </source>
</evidence>
<dbReference type="InterPro" id="IPR042177">
    <property type="entry name" value="Cell/Rod_1"/>
</dbReference>
<dbReference type="NCBIfam" id="NF010532">
    <property type="entry name" value="PRK13922.9-3"/>
    <property type="match status" value="1"/>
</dbReference>
<dbReference type="EMBL" id="JAAWWL010000001">
    <property type="protein sequence ID" value="NKI31700.1"/>
    <property type="molecule type" value="Genomic_DNA"/>
</dbReference>
<dbReference type="Proteomes" id="UP000718451">
    <property type="component" value="Unassembled WGS sequence"/>
</dbReference>
<dbReference type="InterPro" id="IPR007221">
    <property type="entry name" value="MreC"/>
</dbReference>
<reference evidence="6 7" key="1">
    <citation type="submission" date="2020-04" db="EMBL/GenBank/DDBJ databases">
        <authorList>
            <person name="Yoon J."/>
        </authorList>
    </citation>
    <scope>NUCLEOTIDE SEQUENCE [LARGE SCALE GENOMIC DNA]</scope>
    <source>
        <strain evidence="6 7">DJ-13</strain>
    </source>
</reference>
<feature type="domain" description="Rod shape-determining protein MreC beta-barrel core" evidence="5">
    <location>
        <begin position="106"/>
        <end position="254"/>
    </location>
</feature>
<dbReference type="RefSeq" id="WP_168551855.1">
    <property type="nucleotide sequence ID" value="NZ_JAAWWL010000001.1"/>
</dbReference>
<comment type="similarity">
    <text evidence="1">Belongs to the MreC family.</text>
</comment>
<sequence length="272" mass="30883">MQRLLDYILSNRNTFLFGILLLISLTLTFRSHSYHQSKVFNSSRWLTGNVYQISNNLTSYFDLREANEVLLEENRLLRNQLFNQQNGPQENTDSENWSFEVIGGVVINNSYNSPNNYITINKGKKHGLVQDMGVITSKGLLGIVENTSLNFATVQSLLNTKSIINAKIKNTNYFGSLTWDTENYNEVQLVDIPKSVPLVVGDTIVTGGMSSIFPENIPIGVIKKYDLNTSKSFYTIDVGLFNDMANLNAIYVIKSRYRREQIQLENSTRNAN</sequence>
<evidence type="ECO:0000256" key="2">
    <source>
        <dbReference type="ARBA" id="ARBA00013855"/>
    </source>
</evidence>